<feature type="transmembrane region" description="Helical" evidence="2">
    <location>
        <begin position="57"/>
        <end position="80"/>
    </location>
</feature>
<name>A0A2R7Z1H6_9ACTN</name>
<evidence type="ECO:0000256" key="2">
    <source>
        <dbReference type="SAM" id="Phobius"/>
    </source>
</evidence>
<dbReference type="OrthoDB" id="3772594at2"/>
<comment type="caution">
    <text evidence="3">The sequence shown here is derived from an EMBL/GenBank/DDBJ whole genome shotgun (WGS) entry which is preliminary data.</text>
</comment>
<dbReference type="EMBL" id="PYXZ01000001">
    <property type="protein sequence ID" value="PUA82472.1"/>
    <property type="molecule type" value="Genomic_DNA"/>
</dbReference>
<keyword evidence="2" id="KW-1133">Transmembrane helix</keyword>
<keyword evidence="4" id="KW-1185">Reference proteome</keyword>
<accession>A0A2R7Z1H6</accession>
<evidence type="ECO:0000256" key="1">
    <source>
        <dbReference type="SAM" id="MobiDB-lite"/>
    </source>
</evidence>
<proteinExistence type="predicted"/>
<dbReference type="AlphaFoldDB" id="A0A2R7Z1H6"/>
<keyword evidence="2" id="KW-0472">Membrane</keyword>
<keyword evidence="2" id="KW-0812">Transmembrane</keyword>
<dbReference type="Proteomes" id="UP000244867">
    <property type="component" value="Unassembled WGS sequence"/>
</dbReference>
<evidence type="ECO:0000313" key="3">
    <source>
        <dbReference type="EMBL" id="PUA82472.1"/>
    </source>
</evidence>
<evidence type="ECO:0000313" key="4">
    <source>
        <dbReference type="Proteomes" id="UP000244867"/>
    </source>
</evidence>
<feature type="compositionally biased region" description="Low complexity" evidence="1">
    <location>
        <begin position="96"/>
        <end position="121"/>
    </location>
</feature>
<feature type="transmembrane region" description="Helical" evidence="2">
    <location>
        <begin position="23"/>
        <end position="45"/>
    </location>
</feature>
<organism evidence="3 4">
    <name type="scientific">Nocardioides currus</name>
    <dbReference type="NCBI Taxonomy" id="2133958"/>
    <lineage>
        <taxon>Bacteria</taxon>
        <taxon>Bacillati</taxon>
        <taxon>Actinomycetota</taxon>
        <taxon>Actinomycetes</taxon>
        <taxon>Propionibacteriales</taxon>
        <taxon>Nocardioidaceae</taxon>
        <taxon>Nocardioides</taxon>
    </lineage>
</organism>
<protein>
    <submittedName>
        <fullName evidence="3">Uncharacterized protein</fullName>
    </submittedName>
</protein>
<gene>
    <name evidence="3" type="ORF">C7S10_01615</name>
</gene>
<reference evidence="3 4" key="1">
    <citation type="submission" date="2018-03" db="EMBL/GenBank/DDBJ databases">
        <authorList>
            <person name="Keele B.F."/>
        </authorList>
    </citation>
    <scope>NUCLEOTIDE SEQUENCE [LARGE SCALE GENOMIC DNA]</scope>
    <source>
        <strain evidence="3 4">IB-3</strain>
    </source>
</reference>
<feature type="region of interest" description="Disordered" evidence="1">
    <location>
        <begin position="91"/>
        <end position="121"/>
    </location>
</feature>
<dbReference type="RefSeq" id="WP_108342659.1">
    <property type="nucleotide sequence ID" value="NZ_PYXZ01000001.1"/>
</dbReference>
<dbReference type="PROSITE" id="PS51257">
    <property type="entry name" value="PROKAR_LIPOPROTEIN"/>
    <property type="match status" value="1"/>
</dbReference>
<sequence>MATGKRAGARKGAKQKASFNRPALLFALAITGCLVAWGYLVYLAIDFGTTARAGEQGAWAFLVLSSLGAVACLFAGLLFVSRLLRALGITSDPEESSPAAPSSPAASPAAPRSPGGRRAAR</sequence>